<accession>A0A0E4FXU2</accession>
<dbReference type="Proteomes" id="UP000063308">
    <property type="component" value="Chromosome"/>
</dbReference>
<dbReference type="RefSeq" id="WP_129557564.1">
    <property type="nucleotide sequence ID" value="NZ_CP126038.1"/>
</dbReference>
<sequence length="101" mass="12135">MMDYAEYLQSPEWRARADAAIRRSRGFCERCGRPAQEVHHKTYERLFCELDDDLEALCAACHRLEHGRLSLTEASRQERRQQEHNERRVRDFYAPKRRLGK</sequence>
<dbReference type="EMBL" id="AP014685">
    <property type="protein sequence ID" value="BAR61268.1"/>
    <property type="molecule type" value="Genomic_DNA"/>
</dbReference>
<proteinExistence type="predicted"/>
<name>A0A0E4FXU2_9BRAD</name>
<evidence type="ECO:0000256" key="1">
    <source>
        <dbReference type="SAM" id="MobiDB-lite"/>
    </source>
</evidence>
<organism evidence="2 3">
    <name type="scientific">Bradyrhizobium diazoefficiens</name>
    <dbReference type="NCBI Taxonomy" id="1355477"/>
    <lineage>
        <taxon>Bacteria</taxon>
        <taxon>Pseudomonadati</taxon>
        <taxon>Pseudomonadota</taxon>
        <taxon>Alphaproteobacteria</taxon>
        <taxon>Hyphomicrobiales</taxon>
        <taxon>Nitrobacteraceae</taxon>
        <taxon>Bradyrhizobium</taxon>
    </lineage>
</organism>
<evidence type="ECO:0008006" key="4">
    <source>
        <dbReference type="Google" id="ProtNLM"/>
    </source>
</evidence>
<gene>
    <name evidence="2" type="ORF">NK6_8118</name>
</gene>
<dbReference type="AlphaFoldDB" id="A0A0E4FXU2"/>
<reference evidence="2 3" key="1">
    <citation type="submission" date="2014-11" db="EMBL/GenBank/DDBJ databases">
        <title>Symbiosis island explosion on the genome of extra-slow-growing strains of soybean bradyrhizobia with massive insertion sequences.</title>
        <authorList>
            <person name="Iida T."/>
            <person name="Minamisawa K."/>
        </authorList>
    </citation>
    <scope>NUCLEOTIDE SEQUENCE [LARGE SCALE GENOMIC DNA]</scope>
    <source>
        <strain evidence="2 3">NK6</strain>
    </source>
</reference>
<evidence type="ECO:0000313" key="3">
    <source>
        <dbReference type="Proteomes" id="UP000063308"/>
    </source>
</evidence>
<evidence type="ECO:0000313" key="2">
    <source>
        <dbReference type="EMBL" id="BAR61268.1"/>
    </source>
</evidence>
<protein>
    <recommendedName>
        <fullName evidence="4">HNH endonuclease</fullName>
    </recommendedName>
</protein>
<feature type="compositionally biased region" description="Basic and acidic residues" evidence="1">
    <location>
        <begin position="75"/>
        <end position="94"/>
    </location>
</feature>
<feature type="region of interest" description="Disordered" evidence="1">
    <location>
        <begin position="72"/>
        <end position="101"/>
    </location>
</feature>